<dbReference type="Pfam" id="PF21806">
    <property type="entry name" value="DUF6879"/>
    <property type="match status" value="1"/>
</dbReference>
<gene>
    <name evidence="2" type="ORF">Asera_02900</name>
</gene>
<organism evidence="2 3">
    <name type="scientific">Actinocatenispora sera</name>
    <dbReference type="NCBI Taxonomy" id="390989"/>
    <lineage>
        <taxon>Bacteria</taxon>
        <taxon>Bacillati</taxon>
        <taxon>Actinomycetota</taxon>
        <taxon>Actinomycetes</taxon>
        <taxon>Micromonosporales</taxon>
        <taxon>Micromonosporaceae</taxon>
        <taxon>Actinocatenispora</taxon>
    </lineage>
</organism>
<keyword evidence="3" id="KW-1185">Reference proteome</keyword>
<dbReference type="RefSeq" id="WP_030449857.1">
    <property type="nucleotide sequence ID" value="NZ_AP023354.1"/>
</dbReference>
<name>A0A810KUN8_9ACTN</name>
<dbReference type="Proteomes" id="UP000680750">
    <property type="component" value="Chromosome"/>
</dbReference>
<sequence length="180" mass="20689">MRPLTDEDFARALATFSHTAFRLELQPVYSEPSEHDTVAKFVSGEPEVPTEVEGLRQWFAQISEQTAAGKHIERVRVQEDPPTDYQRWERWIGAWNIKAGETLRYMTRATAHEVGLLPAAGDRDWWLLDSDRLLVMYFDEAGHRIRNELITDPEAVVQACAWRDLAVHYSVPDQVRDIAA</sequence>
<reference evidence="2" key="1">
    <citation type="submission" date="2020-08" db="EMBL/GenBank/DDBJ databases">
        <title>Whole genome shotgun sequence of Actinocatenispora sera NBRC 101916.</title>
        <authorList>
            <person name="Komaki H."/>
            <person name="Tamura T."/>
        </authorList>
    </citation>
    <scope>NUCLEOTIDE SEQUENCE</scope>
    <source>
        <strain evidence="2">NBRC 101916</strain>
    </source>
</reference>
<proteinExistence type="predicted"/>
<evidence type="ECO:0000259" key="1">
    <source>
        <dbReference type="Pfam" id="PF21806"/>
    </source>
</evidence>
<dbReference type="AlphaFoldDB" id="A0A810KUN8"/>
<evidence type="ECO:0000313" key="3">
    <source>
        <dbReference type="Proteomes" id="UP000680750"/>
    </source>
</evidence>
<dbReference type="EMBL" id="AP023354">
    <property type="protein sequence ID" value="BCJ26182.1"/>
    <property type="molecule type" value="Genomic_DNA"/>
</dbReference>
<dbReference type="InterPro" id="IPR049244">
    <property type="entry name" value="DUF6879"/>
</dbReference>
<feature type="domain" description="DUF6879" evidence="1">
    <location>
        <begin position="7"/>
        <end position="172"/>
    </location>
</feature>
<dbReference type="OrthoDB" id="3821358at2"/>
<evidence type="ECO:0000313" key="2">
    <source>
        <dbReference type="EMBL" id="BCJ26182.1"/>
    </source>
</evidence>
<dbReference type="KEGG" id="aser:Asera_02900"/>
<protein>
    <recommendedName>
        <fullName evidence="1">DUF6879 domain-containing protein</fullName>
    </recommendedName>
</protein>
<accession>A0A810KUN8</accession>